<reference evidence="6" key="2">
    <citation type="submission" date="2021-01" db="EMBL/GenBank/DDBJ databases">
        <authorList>
            <person name="Schikora-Tamarit M.A."/>
        </authorList>
    </citation>
    <scope>NUCLEOTIDE SEQUENCE</scope>
    <source>
        <strain evidence="6">CBS2887</strain>
    </source>
</reference>
<evidence type="ECO:0000313" key="7">
    <source>
        <dbReference type="Proteomes" id="UP000774326"/>
    </source>
</evidence>
<feature type="region of interest" description="Disordered" evidence="4">
    <location>
        <begin position="1"/>
        <end position="20"/>
    </location>
</feature>
<dbReference type="InterPro" id="IPR036770">
    <property type="entry name" value="Ankyrin_rpt-contain_sf"/>
</dbReference>
<dbReference type="InterPro" id="IPR002110">
    <property type="entry name" value="Ankyrin_rpt"/>
</dbReference>
<evidence type="ECO:0000256" key="1">
    <source>
        <dbReference type="ARBA" id="ARBA00022737"/>
    </source>
</evidence>
<dbReference type="Pfam" id="PF13637">
    <property type="entry name" value="Ank_4"/>
    <property type="match status" value="1"/>
</dbReference>
<evidence type="ECO:0000313" key="6">
    <source>
        <dbReference type="EMBL" id="KAH3682683.1"/>
    </source>
</evidence>
<dbReference type="Pfam" id="PF00651">
    <property type="entry name" value="BTB"/>
    <property type="match status" value="1"/>
</dbReference>
<dbReference type="PANTHER" id="PTHR46231">
    <property type="entry name" value="ANKYRIN REPEAT AND BTB/POZ DOMAIN-CONTAINING PROTEIN 1"/>
    <property type="match status" value="1"/>
</dbReference>
<name>A0A9P8TKA6_WICPI</name>
<dbReference type="PROSITE" id="PS50088">
    <property type="entry name" value="ANK_REPEAT"/>
    <property type="match status" value="1"/>
</dbReference>
<reference evidence="6" key="1">
    <citation type="journal article" date="2021" name="Open Biol.">
        <title>Shared evolutionary footprints suggest mitochondrial oxidative damage underlies multiple complex I losses in fungi.</title>
        <authorList>
            <person name="Schikora-Tamarit M.A."/>
            <person name="Marcet-Houben M."/>
            <person name="Nosek J."/>
            <person name="Gabaldon T."/>
        </authorList>
    </citation>
    <scope>NUCLEOTIDE SEQUENCE</scope>
    <source>
        <strain evidence="6">CBS2887</strain>
    </source>
</reference>
<dbReference type="InterPro" id="IPR011333">
    <property type="entry name" value="SKP1/BTB/POZ_sf"/>
</dbReference>
<dbReference type="EMBL" id="JAEUBG010003508">
    <property type="protein sequence ID" value="KAH3682683.1"/>
    <property type="molecule type" value="Genomic_DNA"/>
</dbReference>
<dbReference type="GO" id="GO:0000151">
    <property type="term" value="C:ubiquitin ligase complex"/>
    <property type="evidence" value="ECO:0007669"/>
    <property type="project" value="TreeGrafter"/>
</dbReference>
<dbReference type="AlphaFoldDB" id="A0A9P8TKA6"/>
<gene>
    <name evidence="6" type="ORF">WICPIJ_006346</name>
</gene>
<feature type="repeat" description="ANK" evidence="3">
    <location>
        <begin position="58"/>
        <end position="83"/>
    </location>
</feature>
<dbReference type="SUPFAM" id="SSF54695">
    <property type="entry name" value="POZ domain"/>
    <property type="match status" value="2"/>
</dbReference>
<comment type="caution">
    <text evidence="6">The sequence shown here is derived from an EMBL/GenBank/DDBJ whole genome shotgun (WGS) entry which is preliminary data.</text>
</comment>
<dbReference type="PROSITE" id="PS50097">
    <property type="entry name" value="BTB"/>
    <property type="match status" value="2"/>
</dbReference>
<dbReference type="OrthoDB" id="684045at2759"/>
<keyword evidence="7" id="KW-1185">Reference proteome</keyword>
<evidence type="ECO:0000259" key="5">
    <source>
        <dbReference type="PROSITE" id="PS50097"/>
    </source>
</evidence>
<dbReference type="Proteomes" id="UP000774326">
    <property type="component" value="Unassembled WGS sequence"/>
</dbReference>
<dbReference type="InterPro" id="IPR044515">
    <property type="entry name" value="ABTB1"/>
</dbReference>
<dbReference type="SUPFAM" id="SSF48403">
    <property type="entry name" value="Ankyrin repeat"/>
    <property type="match status" value="1"/>
</dbReference>
<evidence type="ECO:0000256" key="4">
    <source>
        <dbReference type="SAM" id="MobiDB-lite"/>
    </source>
</evidence>
<dbReference type="Gene3D" id="1.25.40.20">
    <property type="entry name" value="Ankyrin repeat-containing domain"/>
    <property type="match status" value="1"/>
</dbReference>
<organism evidence="6 7">
    <name type="scientific">Wickerhamomyces pijperi</name>
    <name type="common">Yeast</name>
    <name type="synonym">Pichia pijperi</name>
    <dbReference type="NCBI Taxonomy" id="599730"/>
    <lineage>
        <taxon>Eukaryota</taxon>
        <taxon>Fungi</taxon>
        <taxon>Dikarya</taxon>
        <taxon>Ascomycota</taxon>
        <taxon>Saccharomycotina</taxon>
        <taxon>Saccharomycetes</taxon>
        <taxon>Phaffomycetales</taxon>
        <taxon>Wickerhamomycetaceae</taxon>
        <taxon>Wickerhamomyces</taxon>
    </lineage>
</organism>
<feature type="domain" description="BTB" evidence="5">
    <location>
        <begin position="139"/>
        <end position="210"/>
    </location>
</feature>
<dbReference type="Gene3D" id="3.30.710.10">
    <property type="entry name" value="Potassium Channel Kv1.1, Chain A"/>
    <property type="match status" value="2"/>
</dbReference>
<keyword evidence="2 3" id="KW-0040">ANK repeat</keyword>
<dbReference type="PANTHER" id="PTHR46231:SF1">
    <property type="entry name" value="ANKYRIN REPEAT AND BTB_POZ DOMAIN-CONTAINING PROTEIN 1"/>
    <property type="match status" value="1"/>
</dbReference>
<protein>
    <recommendedName>
        <fullName evidence="5">BTB domain-containing protein</fullName>
    </recommendedName>
</protein>
<sequence>MLPPTPKQSDSSQPHQPESTTIDPQLIEDLCASCRTGDIATVDKLLSLGAPVNHVDSFDNTPLYLASLCGHEDLVMMLLQRGAVCDSDKYEGVRCIYGALTDRIRKMLLSYDMSKAVDANLPFAIHFRGLVTELNGVTQDFAIRVGQQGDKLVSDQQQNSIVRCHRFILSARCPVFLEKLLDDWKDLSYIDLSQTYKDELALRCILDHIYLIHDPTKFAKVNKHTLLEYTQLFELKEYTTQLQYYLTLTNAKDKAKFNNELQVAIYNDSRIDLKGLVMQNVIGNKLVVHYDDEVSEASYSEDEEEESEPELSEYQLSRLRLSDSTYPDLIISVSDASKNQMVYYPVHRSVLIRLDYFKVMFDSSFTESQYFEIDPHFNILSREQSPRIVNLPVESTKVAEIILKYIYFDHTDIPLDHSVEVLKAADLLLNDRLKTMAAITITKSEDLLPSGFDIYDILRTAWDCRVERLEHHVAKIIAEDLERFSRDPKFLQIVKESSERIKARQETDTIELIDDIRYYLAKKWAIDHDGLFDGQTESEEFLRLLPDYNSYLEEMDKVEALLEGLNLDA</sequence>
<feature type="domain" description="BTB" evidence="5">
    <location>
        <begin position="327"/>
        <end position="415"/>
    </location>
</feature>
<dbReference type="SMART" id="SM00225">
    <property type="entry name" value="BTB"/>
    <property type="match status" value="2"/>
</dbReference>
<dbReference type="SMART" id="SM00248">
    <property type="entry name" value="ANK"/>
    <property type="match status" value="2"/>
</dbReference>
<dbReference type="GO" id="GO:0005737">
    <property type="term" value="C:cytoplasm"/>
    <property type="evidence" value="ECO:0007669"/>
    <property type="project" value="TreeGrafter"/>
</dbReference>
<dbReference type="PROSITE" id="PS50297">
    <property type="entry name" value="ANK_REP_REGION"/>
    <property type="match status" value="1"/>
</dbReference>
<dbReference type="InterPro" id="IPR000210">
    <property type="entry name" value="BTB/POZ_dom"/>
</dbReference>
<evidence type="ECO:0000256" key="2">
    <source>
        <dbReference type="ARBA" id="ARBA00023043"/>
    </source>
</evidence>
<proteinExistence type="predicted"/>
<accession>A0A9P8TKA6</accession>
<feature type="compositionally biased region" description="Polar residues" evidence="4">
    <location>
        <begin position="7"/>
        <end position="20"/>
    </location>
</feature>
<evidence type="ECO:0000256" key="3">
    <source>
        <dbReference type="PROSITE-ProRule" id="PRU00023"/>
    </source>
</evidence>
<keyword evidence="1" id="KW-0677">Repeat</keyword>